<evidence type="ECO:0000256" key="15">
    <source>
        <dbReference type="RuleBase" id="RU361169"/>
    </source>
</evidence>
<dbReference type="SUPFAM" id="SSF51126">
    <property type="entry name" value="Pectin lyase-like"/>
    <property type="match status" value="1"/>
</dbReference>
<dbReference type="EMBL" id="SWLB01000001">
    <property type="protein sequence ID" value="KAF3341756.1"/>
    <property type="molecule type" value="Genomic_DNA"/>
</dbReference>
<evidence type="ECO:0000256" key="16">
    <source>
        <dbReference type="SAM" id="SignalP"/>
    </source>
</evidence>
<keyword evidence="5 15" id="KW-0378">Hydrolase</keyword>
<keyword evidence="3" id="KW-0134">Cell wall</keyword>
<dbReference type="Gene3D" id="2.160.20.10">
    <property type="entry name" value="Single-stranded right-handed beta-helix, Pectin lyase-like"/>
    <property type="match status" value="1"/>
</dbReference>
<evidence type="ECO:0000256" key="14">
    <source>
        <dbReference type="PROSITE-ProRule" id="PRU10052"/>
    </source>
</evidence>
<evidence type="ECO:0000313" key="18">
    <source>
        <dbReference type="Proteomes" id="UP000623129"/>
    </source>
</evidence>
<evidence type="ECO:0000256" key="2">
    <source>
        <dbReference type="ARBA" id="ARBA00008834"/>
    </source>
</evidence>
<accession>A0A833VLD9</accession>
<dbReference type="InterPro" id="IPR000743">
    <property type="entry name" value="Glyco_hydro_28"/>
</dbReference>
<dbReference type="Proteomes" id="UP000623129">
    <property type="component" value="Unassembled WGS sequence"/>
</dbReference>
<comment type="caution">
    <text evidence="17">The sequence shown here is derived from an EMBL/GenBank/DDBJ whole genome shotgun (WGS) entry which is preliminary data.</text>
</comment>
<keyword evidence="4" id="KW-0964">Secreted</keyword>
<keyword evidence="16" id="KW-0732">Signal</keyword>
<evidence type="ECO:0000313" key="17">
    <source>
        <dbReference type="EMBL" id="KAF3341756.1"/>
    </source>
</evidence>
<gene>
    <name evidence="17" type="ORF">FCM35_KLT00394</name>
</gene>
<feature type="active site" evidence="14">
    <location>
        <position position="251"/>
    </location>
</feature>
<dbReference type="PROSITE" id="PS00502">
    <property type="entry name" value="POLYGALACTURONASE"/>
    <property type="match status" value="1"/>
</dbReference>
<evidence type="ECO:0000256" key="1">
    <source>
        <dbReference type="ARBA" id="ARBA00004191"/>
    </source>
</evidence>
<keyword evidence="6 15" id="KW-0326">Glycosidase</keyword>
<organism evidence="17 18">
    <name type="scientific">Carex littledalei</name>
    <dbReference type="NCBI Taxonomy" id="544730"/>
    <lineage>
        <taxon>Eukaryota</taxon>
        <taxon>Viridiplantae</taxon>
        <taxon>Streptophyta</taxon>
        <taxon>Embryophyta</taxon>
        <taxon>Tracheophyta</taxon>
        <taxon>Spermatophyta</taxon>
        <taxon>Magnoliopsida</taxon>
        <taxon>Liliopsida</taxon>
        <taxon>Poales</taxon>
        <taxon>Cyperaceae</taxon>
        <taxon>Cyperoideae</taxon>
        <taxon>Cariceae</taxon>
        <taxon>Carex</taxon>
        <taxon>Carex subgen. Euthyceras</taxon>
    </lineage>
</organism>
<evidence type="ECO:0000256" key="8">
    <source>
        <dbReference type="ARBA" id="ARBA00038933"/>
    </source>
</evidence>
<dbReference type="PANTHER" id="PTHR31375">
    <property type="match status" value="1"/>
</dbReference>
<keyword evidence="18" id="KW-1185">Reference proteome</keyword>
<protein>
    <recommendedName>
        <fullName evidence="12">Exopolygalacturonase</fullName>
        <ecNumber evidence="8">3.2.1.67</ecNumber>
    </recommendedName>
    <alternativeName>
        <fullName evidence="9">Galacturan 1,4-alpha-galacturonidase</fullName>
    </alternativeName>
    <alternativeName>
        <fullName evidence="13">Pectinase</fullName>
    </alternativeName>
</protein>
<comment type="function">
    <text evidence="11">May function in depolymerizing pectin during pollen development, germination, and tube growth. Acts as an exo-polygalacturonase.</text>
</comment>
<feature type="signal peptide" evidence="16">
    <location>
        <begin position="1"/>
        <end position="24"/>
    </location>
</feature>
<sequence>MRPGFMKMLAQLVCIFLYVFHVNARRLTEISPTIDVRYYGVHADGVTDDSTVFLEAWAAACASSGDVKLLIPPATYFLNPVKFSGPCPYVNTLTVYQEGYIKASTDLSKYVSGNDWVQFGNMNGLRITGGGTFDGQGNFSWSYDECPKTKFCNVLPTSVMFVNLNDTIIYGMNSVNPKFFHVGVLQCQNFYASEMYIEASEDSPNTDGIHIERSSGVTIHDVFIGTGDDCISIGQGTTDILISNITCGPGHGISVGSLGKYPNEGDVRGLVVRDSTITNTMNGVRIKTWQDSPSSSSATNITFENIQMKNVNNPIIIDQTYCPENLCNGDTVPSRVSISDVYFKEINGTSASQVAVTLNCSQGTPCQNIHLEDILLKYVGEELPTAVCAYADTYFSAPMLPLPCN</sequence>
<reference evidence="17" key="1">
    <citation type="submission" date="2020-01" db="EMBL/GenBank/DDBJ databases">
        <title>Genome sequence of Kobresia littledalei, the first chromosome-level genome in the family Cyperaceae.</title>
        <authorList>
            <person name="Qu G."/>
        </authorList>
    </citation>
    <scope>NUCLEOTIDE SEQUENCE</scope>
    <source>
        <strain evidence="17">C.B.Clarke</strain>
        <tissue evidence="17">Leaf</tissue>
    </source>
</reference>
<comment type="catalytic activity">
    <reaction evidence="10">
        <text>[(1-&gt;4)-alpha-D-galacturonosyl](n) + H2O = alpha-D-galacturonate + [(1-&gt;4)-alpha-D-galacturonosyl](n-1)</text>
        <dbReference type="Rhea" id="RHEA:14117"/>
        <dbReference type="Rhea" id="RHEA-COMP:14570"/>
        <dbReference type="Rhea" id="RHEA-COMP:14572"/>
        <dbReference type="ChEBI" id="CHEBI:15377"/>
        <dbReference type="ChEBI" id="CHEBI:58658"/>
        <dbReference type="ChEBI" id="CHEBI:140523"/>
        <dbReference type="EC" id="3.2.1.67"/>
    </reaction>
</comment>
<evidence type="ECO:0000256" key="12">
    <source>
        <dbReference type="ARBA" id="ARBA00068298"/>
    </source>
</evidence>
<evidence type="ECO:0000256" key="5">
    <source>
        <dbReference type="ARBA" id="ARBA00022801"/>
    </source>
</evidence>
<dbReference type="EC" id="3.2.1.67" evidence="8"/>
<evidence type="ECO:0000256" key="10">
    <source>
        <dbReference type="ARBA" id="ARBA00048766"/>
    </source>
</evidence>
<evidence type="ECO:0000256" key="6">
    <source>
        <dbReference type="ARBA" id="ARBA00023295"/>
    </source>
</evidence>
<proteinExistence type="inferred from homology"/>
<evidence type="ECO:0000256" key="3">
    <source>
        <dbReference type="ARBA" id="ARBA00022512"/>
    </source>
</evidence>
<dbReference type="GO" id="GO:0071555">
    <property type="term" value="P:cell wall organization"/>
    <property type="evidence" value="ECO:0007669"/>
    <property type="project" value="UniProtKB-KW"/>
</dbReference>
<dbReference type="FunFam" id="2.160.20.10:FF:000004">
    <property type="entry name" value="Pectin lyase-like superfamily protein"/>
    <property type="match status" value="1"/>
</dbReference>
<dbReference type="GO" id="GO:0005975">
    <property type="term" value="P:carbohydrate metabolic process"/>
    <property type="evidence" value="ECO:0007669"/>
    <property type="project" value="InterPro"/>
</dbReference>
<comment type="subcellular location">
    <subcellularLocation>
        <location evidence="1">Secreted</location>
        <location evidence="1">Cell wall</location>
    </subcellularLocation>
</comment>
<dbReference type="OrthoDB" id="187139at2759"/>
<dbReference type="SMART" id="SM00710">
    <property type="entry name" value="PbH1"/>
    <property type="match status" value="4"/>
</dbReference>
<dbReference type="GO" id="GO:0004650">
    <property type="term" value="F:polygalacturonase activity"/>
    <property type="evidence" value="ECO:0007669"/>
    <property type="project" value="InterPro"/>
</dbReference>
<name>A0A833VLD9_9POAL</name>
<evidence type="ECO:0000256" key="13">
    <source>
        <dbReference type="ARBA" id="ARBA00083621"/>
    </source>
</evidence>
<evidence type="ECO:0000256" key="11">
    <source>
        <dbReference type="ARBA" id="ARBA00057651"/>
    </source>
</evidence>
<evidence type="ECO:0000256" key="7">
    <source>
        <dbReference type="ARBA" id="ARBA00023316"/>
    </source>
</evidence>
<keyword evidence="7" id="KW-0961">Cell wall biogenesis/degradation</keyword>
<dbReference type="AlphaFoldDB" id="A0A833VLD9"/>
<dbReference type="GO" id="GO:0047911">
    <property type="term" value="F:galacturan 1,4-alpha-galacturonidase activity"/>
    <property type="evidence" value="ECO:0007669"/>
    <property type="project" value="UniProtKB-EC"/>
</dbReference>
<evidence type="ECO:0000256" key="4">
    <source>
        <dbReference type="ARBA" id="ARBA00022525"/>
    </source>
</evidence>
<dbReference type="InterPro" id="IPR011050">
    <property type="entry name" value="Pectin_lyase_fold/virulence"/>
</dbReference>
<dbReference type="InterPro" id="IPR006626">
    <property type="entry name" value="PbH1"/>
</dbReference>
<dbReference type="Pfam" id="PF00295">
    <property type="entry name" value="Glyco_hydro_28"/>
    <property type="match status" value="1"/>
</dbReference>
<evidence type="ECO:0000256" key="9">
    <source>
        <dbReference type="ARBA" id="ARBA00043142"/>
    </source>
</evidence>
<feature type="chain" id="PRO_5032797624" description="Exopolygalacturonase" evidence="16">
    <location>
        <begin position="25"/>
        <end position="405"/>
    </location>
</feature>
<dbReference type="InterPro" id="IPR012334">
    <property type="entry name" value="Pectin_lyas_fold"/>
</dbReference>
<comment type="similarity">
    <text evidence="2 15">Belongs to the glycosyl hydrolase 28 family.</text>
</comment>